<evidence type="ECO:0000256" key="5">
    <source>
        <dbReference type="ARBA" id="ARBA00023136"/>
    </source>
</evidence>
<evidence type="ECO:0000256" key="3">
    <source>
        <dbReference type="ARBA" id="ARBA00022692"/>
    </source>
</evidence>
<dbReference type="GeneID" id="85732873"/>
<feature type="transmembrane region" description="Helical" evidence="6">
    <location>
        <begin position="148"/>
        <end position="168"/>
    </location>
</feature>
<evidence type="ECO:0000256" key="1">
    <source>
        <dbReference type="ARBA" id="ARBA00004651"/>
    </source>
</evidence>
<keyword evidence="5 6" id="KW-0472">Membrane</keyword>
<dbReference type="KEGG" id="mrc:R6Y96_06910"/>
<name>A0AAX4FSZ7_9EURY</name>
<dbReference type="PANTHER" id="PTHR40277:SF1">
    <property type="entry name" value="BLL5419 PROTEIN"/>
    <property type="match status" value="1"/>
</dbReference>
<dbReference type="Pfam" id="PF03706">
    <property type="entry name" value="LPG_synthase_TM"/>
    <property type="match status" value="1"/>
</dbReference>
<comment type="subcellular location">
    <subcellularLocation>
        <location evidence="1">Cell membrane</location>
        <topology evidence="1">Multi-pass membrane protein</topology>
    </subcellularLocation>
</comment>
<protein>
    <submittedName>
        <fullName evidence="7">Lysylphosphatidylglycerol synthase transmembrane domain-containing protein</fullName>
    </submittedName>
</protein>
<feature type="transmembrane region" description="Helical" evidence="6">
    <location>
        <begin position="214"/>
        <end position="239"/>
    </location>
</feature>
<proteinExistence type="predicted"/>
<dbReference type="Proteomes" id="UP001305652">
    <property type="component" value="Chromosome"/>
</dbReference>
<feature type="transmembrane region" description="Helical" evidence="6">
    <location>
        <begin position="300"/>
        <end position="316"/>
    </location>
</feature>
<evidence type="ECO:0000313" key="7">
    <source>
        <dbReference type="EMBL" id="WOX57039.1"/>
    </source>
</evidence>
<keyword evidence="8" id="KW-1185">Reference proteome</keyword>
<organism evidence="7 8">
    <name type="scientific">Methanoculleus receptaculi</name>
    <dbReference type="NCBI Taxonomy" id="394967"/>
    <lineage>
        <taxon>Archaea</taxon>
        <taxon>Methanobacteriati</taxon>
        <taxon>Methanobacteriota</taxon>
        <taxon>Stenosarchaea group</taxon>
        <taxon>Methanomicrobia</taxon>
        <taxon>Methanomicrobiales</taxon>
        <taxon>Methanomicrobiaceae</taxon>
        <taxon>Methanoculleus</taxon>
    </lineage>
</organism>
<dbReference type="RefSeq" id="WP_318620524.1">
    <property type="nucleotide sequence ID" value="NZ_CP137642.1"/>
</dbReference>
<dbReference type="EMBL" id="CP137642">
    <property type="protein sequence ID" value="WOX57039.1"/>
    <property type="molecule type" value="Genomic_DNA"/>
</dbReference>
<evidence type="ECO:0000256" key="6">
    <source>
        <dbReference type="SAM" id="Phobius"/>
    </source>
</evidence>
<evidence type="ECO:0000256" key="4">
    <source>
        <dbReference type="ARBA" id="ARBA00022989"/>
    </source>
</evidence>
<evidence type="ECO:0000313" key="8">
    <source>
        <dbReference type="Proteomes" id="UP001305652"/>
    </source>
</evidence>
<feature type="transmembrane region" description="Helical" evidence="6">
    <location>
        <begin position="245"/>
        <end position="262"/>
    </location>
</feature>
<feature type="transmembrane region" description="Helical" evidence="6">
    <location>
        <begin position="7"/>
        <end position="25"/>
    </location>
</feature>
<evidence type="ECO:0000256" key="2">
    <source>
        <dbReference type="ARBA" id="ARBA00022475"/>
    </source>
</evidence>
<keyword evidence="3 6" id="KW-0812">Transmembrane</keyword>
<dbReference type="NCBIfam" id="TIGR00374">
    <property type="entry name" value="flippase-like domain"/>
    <property type="match status" value="1"/>
</dbReference>
<keyword evidence="4 6" id="KW-1133">Transmembrane helix</keyword>
<sequence length="332" mass="36518">MPSKRPIRLIGIIGIAVFLVILVNLDTRAILTALLSVNYYYLIAALLINGLIVVIKAKKWKIIVDSIRSGFSLWQSIIGFLVGFSLSTLTPAKVGDAARFLYVRDESCTTGMALSTVVIDRIIDLVLLFAFGIIAMIAFSLIRGVEILSGGLLLVLTGAIIFGIYAVSRKNYMKKILRPFFGIFVPPRYRNQVSGYFNDFYSGLEQFLASRRKVLGCVAAGIVSWLLAVVYAALLGRAIGIDVGYYMFLVIPIISVVDLLPISISGIGTRDATLLYLFGIIGIAPETVVAFSILYLVFSYWFIALVGLLFWFLYPVPLEMLKEDAPETQGGI</sequence>
<feature type="transmembrane region" description="Helical" evidence="6">
    <location>
        <begin position="274"/>
        <end position="294"/>
    </location>
</feature>
<dbReference type="PANTHER" id="PTHR40277">
    <property type="entry name" value="BLL5419 PROTEIN"/>
    <property type="match status" value="1"/>
</dbReference>
<dbReference type="GO" id="GO:0005886">
    <property type="term" value="C:plasma membrane"/>
    <property type="evidence" value="ECO:0007669"/>
    <property type="project" value="UniProtKB-SubCell"/>
</dbReference>
<accession>A0AAX4FSZ7</accession>
<dbReference type="AlphaFoldDB" id="A0AAX4FSZ7"/>
<dbReference type="InterPro" id="IPR022791">
    <property type="entry name" value="L-PG_synthase/AglD"/>
</dbReference>
<gene>
    <name evidence="7" type="ORF">R6Y96_06910</name>
</gene>
<reference evidence="7 8" key="1">
    <citation type="submission" date="2023-10" db="EMBL/GenBank/DDBJ databases">
        <title>The complete genome sequence of Methanoculleus receptaculi DSM 18860.</title>
        <authorList>
            <person name="Lai S.-J."/>
            <person name="You Y.-T."/>
            <person name="Chen S.-C."/>
        </authorList>
    </citation>
    <scope>NUCLEOTIDE SEQUENCE [LARGE SCALE GENOMIC DNA]</scope>
    <source>
        <strain evidence="7 8">DSM 18860</strain>
    </source>
</reference>
<feature type="transmembrane region" description="Helical" evidence="6">
    <location>
        <begin position="37"/>
        <end position="55"/>
    </location>
</feature>
<keyword evidence="2" id="KW-1003">Cell membrane</keyword>
<feature type="transmembrane region" description="Helical" evidence="6">
    <location>
        <begin position="122"/>
        <end position="142"/>
    </location>
</feature>